<feature type="compositionally biased region" description="Basic residues" evidence="1">
    <location>
        <begin position="419"/>
        <end position="435"/>
    </location>
</feature>
<dbReference type="InterPro" id="IPR001202">
    <property type="entry name" value="WW_dom"/>
</dbReference>
<feature type="compositionally biased region" description="Basic and acidic residues" evidence="1">
    <location>
        <begin position="9"/>
        <end position="39"/>
    </location>
</feature>
<feature type="region of interest" description="Disordered" evidence="1">
    <location>
        <begin position="642"/>
        <end position="679"/>
    </location>
</feature>
<dbReference type="CDD" id="cd00201">
    <property type="entry name" value="WW"/>
    <property type="match status" value="1"/>
</dbReference>
<dbReference type="InterPro" id="IPR036020">
    <property type="entry name" value="WW_dom_sf"/>
</dbReference>
<feature type="compositionally biased region" description="Low complexity" evidence="1">
    <location>
        <begin position="438"/>
        <end position="448"/>
    </location>
</feature>
<evidence type="ECO:0000313" key="3">
    <source>
        <dbReference type="EMBL" id="CEK87831.1"/>
    </source>
</evidence>
<feature type="compositionally biased region" description="Basic and acidic residues" evidence="1">
    <location>
        <begin position="184"/>
        <end position="200"/>
    </location>
</feature>
<evidence type="ECO:0000256" key="1">
    <source>
        <dbReference type="SAM" id="MobiDB-lite"/>
    </source>
</evidence>
<feature type="region of interest" description="Disordered" evidence="1">
    <location>
        <begin position="371"/>
        <end position="475"/>
    </location>
</feature>
<dbReference type="Gene3D" id="2.20.70.10">
    <property type="match status" value="1"/>
</dbReference>
<proteinExistence type="predicted"/>
<protein>
    <recommendedName>
        <fullName evidence="2">WW domain-containing protein</fullName>
    </recommendedName>
</protein>
<feature type="region of interest" description="Disordered" evidence="1">
    <location>
        <begin position="177"/>
        <end position="211"/>
    </location>
</feature>
<reference evidence="3" key="1">
    <citation type="submission" date="2014-12" db="EMBL/GenBank/DDBJ databases">
        <title>Insight into the proteome of Arion vulgaris.</title>
        <authorList>
            <person name="Aradska J."/>
            <person name="Bulat T."/>
            <person name="Smidak R."/>
            <person name="Sarate P."/>
            <person name="Gangsoo J."/>
            <person name="Sialana F."/>
            <person name="Bilban M."/>
            <person name="Lubec G."/>
        </authorList>
    </citation>
    <scope>NUCLEOTIDE SEQUENCE</scope>
    <source>
        <tissue evidence="3">Skin</tissue>
    </source>
</reference>
<feature type="compositionally biased region" description="Basic and acidic residues" evidence="1">
    <location>
        <begin position="382"/>
        <end position="395"/>
    </location>
</feature>
<sequence>MEEGEILEVSEKEVVVQRDKHKASDRAQEKKSEKIKSETVETKPLFKSINIVGYASDDEEEEGEVRDKIVKKDEKSSSQKHKRKDKKRESRKRRKDTISDSSSTLITNSRPEKKVVSTAIVTPVQKVASQEMSVVAAVVKPETNKDDDDVDIDFDVDDIDRALEVALEKKLDKKKLTKPSNVEQEAKTDDKENSFQDESIHNLPSGEPAPKQITSSTAIFQAKNLDTNVSEPISDKDSTSHPIKKTINEIETVCEQDDEKILTEIKEMAELALNKLEFLDISTDSLSRLQVLFIELQTRHTDWTAGGLSTHYFYEQLKTAQGLLEQYELSAVPEGWACQWDRANNRYYYRNSATNRIQWEYPEVVTSEAVEEESVAVSNEKPTNKVSDRGSEEHHRSRGSGGSSSVRYRKRDEKEKNKRDKRSNSRHYHRKRRRGRDQSNSSNSSGESQQHRRHRKSKKKKRHRTERSPSVEILENTDGMDDVEIIGTPSNMPQPASPPVLPDIASDVPASSPHSVTVDSISEIDVTSNAYVSQPPVEDGTELNLEVEGEPLSNTDNTIMEEAAEVVNTAVITKPPQIVVPPQIAAALNPDDVPPGAAVADLYSTSQLITSAPGSFYSSYAVAPPTEQAIPSTDMHIGETNHETSMETDKSAKKKKKDKKSLTTGSSIMMKKKHMSSMVQKWQKVKIEVEKEDRAKELRQAAIRKKIEELKSSDNKQS</sequence>
<dbReference type="AlphaFoldDB" id="A0A0B7B696"/>
<dbReference type="SUPFAM" id="SSF51045">
    <property type="entry name" value="WW domain"/>
    <property type="match status" value="1"/>
</dbReference>
<feature type="compositionally biased region" description="Low complexity" evidence="1">
    <location>
        <begin position="99"/>
        <end position="109"/>
    </location>
</feature>
<dbReference type="SMART" id="SM00456">
    <property type="entry name" value="WW"/>
    <property type="match status" value="1"/>
</dbReference>
<feature type="compositionally biased region" description="Basic residues" evidence="1">
    <location>
        <begin position="78"/>
        <end position="95"/>
    </location>
</feature>
<feature type="compositionally biased region" description="Basic and acidic residues" evidence="1">
    <location>
        <begin position="65"/>
        <end position="77"/>
    </location>
</feature>
<organism evidence="3">
    <name type="scientific">Arion vulgaris</name>
    <dbReference type="NCBI Taxonomy" id="1028688"/>
    <lineage>
        <taxon>Eukaryota</taxon>
        <taxon>Metazoa</taxon>
        <taxon>Spiralia</taxon>
        <taxon>Lophotrochozoa</taxon>
        <taxon>Mollusca</taxon>
        <taxon>Gastropoda</taxon>
        <taxon>Heterobranchia</taxon>
        <taxon>Euthyneura</taxon>
        <taxon>Panpulmonata</taxon>
        <taxon>Eupulmonata</taxon>
        <taxon>Stylommatophora</taxon>
        <taxon>Helicina</taxon>
        <taxon>Arionoidea</taxon>
        <taxon>Arionidae</taxon>
        <taxon>Arion</taxon>
    </lineage>
</organism>
<feature type="region of interest" description="Disordered" evidence="1">
    <location>
        <begin position="1"/>
        <end position="39"/>
    </location>
</feature>
<name>A0A0B7B696_9EUPU</name>
<dbReference type="EMBL" id="HACG01040966">
    <property type="protein sequence ID" value="CEK87831.1"/>
    <property type="molecule type" value="Transcribed_RNA"/>
</dbReference>
<dbReference type="Pfam" id="PF00397">
    <property type="entry name" value="WW"/>
    <property type="match status" value="1"/>
</dbReference>
<dbReference type="PANTHER" id="PTHR46697:SF1">
    <property type="entry name" value="FORMIN-BINDING PROTEIN 4"/>
    <property type="match status" value="1"/>
</dbReference>
<evidence type="ECO:0000259" key="2">
    <source>
        <dbReference type="PROSITE" id="PS50020"/>
    </source>
</evidence>
<dbReference type="PROSITE" id="PS50020">
    <property type="entry name" value="WW_DOMAIN_2"/>
    <property type="match status" value="1"/>
</dbReference>
<feature type="compositionally biased region" description="Basic and acidic residues" evidence="1">
    <location>
        <begin position="642"/>
        <end position="651"/>
    </location>
</feature>
<accession>A0A0B7B696</accession>
<feature type="region of interest" description="Disordered" evidence="1">
    <location>
        <begin position="51"/>
        <end position="115"/>
    </location>
</feature>
<dbReference type="PANTHER" id="PTHR46697">
    <property type="entry name" value="FORMIN-BINDING PROTEIN 4"/>
    <property type="match status" value="1"/>
</dbReference>
<feature type="compositionally biased region" description="Basic residues" evidence="1">
    <location>
        <begin position="451"/>
        <end position="465"/>
    </location>
</feature>
<feature type="domain" description="WW" evidence="2">
    <location>
        <begin position="330"/>
        <end position="364"/>
    </location>
</feature>
<dbReference type="InterPro" id="IPR053076">
    <property type="entry name" value="WW_domain_protein"/>
</dbReference>
<gene>
    <name evidence="3" type="primary">ORF161617</name>
</gene>